<dbReference type="EMBL" id="JAKFHA010000010">
    <property type="protein sequence ID" value="MCF2529162.1"/>
    <property type="molecule type" value="Genomic_DNA"/>
</dbReference>
<reference evidence="2" key="1">
    <citation type="submission" date="2022-01" db="EMBL/GenBank/DDBJ databases">
        <title>Genome-Based Taxonomic Classification of the Phylum Actinobacteria.</title>
        <authorList>
            <person name="Gao Y."/>
        </authorList>
    </citation>
    <scope>NUCLEOTIDE SEQUENCE</scope>
    <source>
        <strain evidence="2">KLBMP 8922</strain>
    </source>
</reference>
<proteinExistence type="predicted"/>
<evidence type="ECO:0000313" key="2">
    <source>
        <dbReference type="EMBL" id="MCF2529162.1"/>
    </source>
</evidence>
<feature type="region of interest" description="Disordered" evidence="1">
    <location>
        <begin position="1"/>
        <end position="47"/>
    </location>
</feature>
<name>A0AA41Q0W0_9ACTN</name>
<protein>
    <submittedName>
        <fullName evidence="2">Uncharacterized protein</fullName>
    </submittedName>
</protein>
<feature type="compositionally biased region" description="Pro residues" evidence="1">
    <location>
        <begin position="10"/>
        <end position="30"/>
    </location>
</feature>
<comment type="caution">
    <text evidence="2">The sequence shown here is derived from an EMBL/GenBank/DDBJ whole genome shotgun (WGS) entry which is preliminary data.</text>
</comment>
<evidence type="ECO:0000256" key="1">
    <source>
        <dbReference type="SAM" id="MobiDB-lite"/>
    </source>
</evidence>
<dbReference type="Proteomes" id="UP001165378">
    <property type="component" value="Unassembled WGS sequence"/>
</dbReference>
<accession>A0AA41Q0W0</accession>
<keyword evidence="3" id="KW-1185">Reference proteome</keyword>
<gene>
    <name evidence="2" type="ORF">LZ495_18345</name>
</gene>
<dbReference type="AlphaFoldDB" id="A0AA41Q0W0"/>
<feature type="non-terminal residue" evidence="2">
    <location>
        <position position="1"/>
    </location>
</feature>
<organism evidence="2 3">
    <name type="scientific">Yinghuangia soli</name>
    <dbReference type="NCBI Taxonomy" id="2908204"/>
    <lineage>
        <taxon>Bacteria</taxon>
        <taxon>Bacillati</taxon>
        <taxon>Actinomycetota</taxon>
        <taxon>Actinomycetes</taxon>
        <taxon>Kitasatosporales</taxon>
        <taxon>Streptomycetaceae</taxon>
        <taxon>Yinghuangia</taxon>
    </lineage>
</organism>
<sequence>PEAPRDEDVPPPADYPPPPPDYAPGPPEYVPGPVDAPEDEGGSYDDAAAYEDEEIEGGGVSSQELLARELGATVIEETPRH</sequence>
<evidence type="ECO:0000313" key="3">
    <source>
        <dbReference type="Proteomes" id="UP001165378"/>
    </source>
</evidence>
<feature type="compositionally biased region" description="Acidic residues" evidence="1">
    <location>
        <begin position="36"/>
        <end position="47"/>
    </location>
</feature>